<dbReference type="CDD" id="cd01949">
    <property type="entry name" value="GGDEF"/>
    <property type="match status" value="1"/>
</dbReference>
<dbReference type="EMBL" id="QICD01000004">
    <property type="protein sequence ID" value="RNL47078.1"/>
    <property type="molecule type" value="Genomic_DNA"/>
</dbReference>
<dbReference type="AlphaFoldDB" id="A0A3N0BGH2"/>
<dbReference type="InterPro" id="IPR029787">
    <property type="entry name" value="Nucleotide_cyclase"/>
</dbReference>
<evidence type="ECO:0000259" key="1">
    <source>
        <dbReference type="PROSITE" id="PS50887"/>
    </source>
</evidence>
<protein>
    <submittedName>
        <fullName evidence="2">Diguanylate cyclase</fullName>
    </submittedName>
</protein>
<dbReference type="InterPro" id="IPR043128">
    <property type="entry name" value="Rev_trsase/Diguanyl_cyclase"/>
</dbReference>
<name>A0A3N0BGH2_9ACTN</name>
<comment type="caution">
    <text evidence="2">The sequence shown here is derived from an EMBL/GenBank/DDBJ whole genome shotgun (WGS) entry which is preliminary data.</text>
</comment>
<dbReference type="SUPFAM" id="SSF54427">
    <property type="entry name" value="NTF2-like"/>
    <property type="match status" value="1"/>
</dbReference>
<dbReference type="OrthoDB" id="23692at2"/>
<dbReference type="SMART" id="SM00267">
    <property type="entry name" value="GGDEF"/>
    <property type="match status" value="1"/>
</dbReference>
<dbReference type="GO" id="GO:0005886">
    <property type="term" value="C:plasma membrane"/>
    <property type="evidence" value="ECO:0007669"/>
    <property type="project" value="TreeGrafter"/>
</dbReference>
<evidence type="ECO:0000313" key="3">
    <source>
        <dbReference type="Proteomes" id="UP000278632"/>
    </source>
</evidence>
<dbReference type="InterPro" id="IPR000160">
    <property type="entry name" value="GGDEF_dom"/>
</dbReference>
<keyword evidence="3" id="KW-1185">Reference proteome</keyword>
<reference evidence="3" key="1">
    <citation type="submission" date="2018-05" db="EMBL/GenBank/DDBJ databases">
        <title>Genome Sequencing of selected type strains of the family Eggerthellaceae.</title>
        <authorList>
            <person name="Danylec N."/>
            <person name="Stoll D.A."/>
            <person name="Doetsch A."/>
            <person name="Huch M."/>
        </authorList>
    </citation>
    <scope>NUCLEOTIDE SEQUENCE [LARGE SCALE GENOMIC DNA]</scope>
    <source>
        <strain evidence="3">DSM 16106</strain>
    </source>
</reference>
<feature type="domain" description="GGDEF" evidence="1">
    <location>
        <begin position="197"/>
        <end position="327"/>
    </location>
</feature>
<dbReference type="SUPFAM" id="SSF55073">
    <property type="entry name" value="Nucleotide cyclase"/>
    <property type="match status" value="1"/>
</dbReference>
<dbReference type="Pfam" id="PF00990">
    <property type="entry name" value="GGDEF"/>
    <property type="match status" value="1"/>
</dbReference>
<dbReference type="Proteomes" id="UP000278632">
    <property type="component" value="Unassembled WGS sequence"/>
</dbReference>
<dbReference type="RefSeq" id="WP_123191584.1">
    <property type="nucleotide sequence ID" value="NZ_QICD01000004.1"/>
</dbReference>
<dbReference type="NCBIfam" id="TIGR00254">
    <property type="entry name" value="GGDEF"/>
    <property type="match status" value="1"/>
</dbReference>
<dbReference type="GO" id="GO:0043709">
    <property type="term" value="P:cell adhesion involved in single-species biofilm formation"/>
    <property type="evidence" value="ECO:0007669"/>
    <property type="project" value="TreeGrafter"/>
</dbReference>
<dbReference type="Gene3D" id="3.30.70.270">
    <property type="match status" value="1"/>
</dbReference>
<dbReference type="PANTHER" id="PTHR45138">
    <property type="entry name" value="REGULATORY COMPONENTS OF SENSORY TRANSDUCTION SYSTEM"/>
    <property type="match status" value="1"/>
</dbReference>
<gene>
    <name evidence="2" type="ORF">DMP08_03375</name>
</gene>
<evidence type="ECO:0000313" key="2">
    <source>
        <dbReference type="EMBL" id="RNL47078.1"/>
    </source>
</evidence>
<dbReference type="PANTHER" id="PTHR45138:SF9">
    <property type="entry name" value="DIGUANYLATE CYCLASE DGCM-RELATED"/>
    <property type="match status" value="1"/>
</dbReference>
<organism evidence="2 3">
    <name type="scientific">Paraeggerthella hongkongensis</name>
    <dbReference type="NCBI Taxonomy" id="230658"/>
    <lineage>
        <taxon>Bacteria</taxon>
        <taxon>Bacillati</taxon>
        <taxon>Actinomycetota</taxon>
        <taxon>Coriobacteriia</taxon>
        <taxon>Eggerthellales</taxon>
        <taxon>Eggerthellaceae</taxon>
        <taxon>Paraeggerthella</taxon>
    </lineage>
</organism>
<dbReference type="GO" id="GO:1902201">
    <property type="term" value="P:negative regulation of bacterial-type flagellum-dependent cell motility"/>
    <property type="evidence" value="ECO:0007669"/>
    <property type="project" value="TreeGrafter"/>
</dbReference>
<dbReference type="InterPro" id="IPR032710">
    <property type="entry name" value="NTF2-like_dom_sf"/>
</dbReference>
<dbReference type="InterPro" id="IPR050469">
    <property type="entry name" value="Diguanylate_Cyclase"/>
</dbReference>
<proteinExistence type="predicted"/>
<dbReference type="PROSITE" id="PS50887">
    <property type="entry name" value="GGDEF"/>
    <property type="match status" value="1"/>
</dbReference>
<dbReference type="GO" id="GO:0052621">
    <property type="term" value="F:diguanylate cyclase activity"/>
    <property type="evidence" value="ECO:0007669"/>
    <property type="project" value="TreeGrafter"/>
</dbReference>
<dbReference type="Pfam" id="PF13474">
    <property type="entry name" value="SnoaL_3"/>
    <property type="match status" value="1"/>
</dbReference>
<sequence>MDRALLDEATAHARALWRAYLLEPSEAGGRFIMESVDLSNLSIIGTGKHEMYVDAPEFLAALSNDLEGAQDISFDILDDYYVAHAAGEACCVVMGTLWVRERTEEPKPFLVEMDTRFTMVLHRDAGRWQLVHLHHSTPNVDQRRDEYYPKTATERVNEAIAYSQTLEHRASLDSMTELLNRDSFEHAVSQALAQGAKGAVFAMIDLDDFKLVNDTLGHPGGDRVIVAFAELLADVFSDGFSLARMGGDEFAVFALPPCETALVEERVQELIDGWTACSAKHGVSLGCSVGLARVGDGALGFHELYRRADEALYRSKRMGKNGFSWPD</sequence>
<dbReference type="InterPro" id="IPR037401">
    <property type="entry name" value="SnoaL-like"/>
</dbReference>
<dbReference type="Gene3D" id="3.10.450.50">
    <property type="match status" value="1"/>
</dbReference>
<accession>A0A3N0BGH2</accession>